<organism evidence="3 4">
    <name type="scientific">Heterorhabditis bacteriophora</name>
    <name type="common">Entomopathogenic nematode worm</name>
    <dbReference type="NCBI Taxonomy" id="37862"/>
    <lineage>
        <taxon>Eukaryota</taxon>
        <taxon>Metazoa</taxon>
        <taxon>Ecdysozoa</taxon>
        <taxon>Nematoda</taxon>
        <taxon>Chromadorea</taxon>
        <taxon>Rhabditida</taxon>
        <taxon>Rhabditina</taxon>
        <taxon>Rhabditomorpha</taxon>
        <taxon>Strongyloidea</taxon>
        <taxon>Heterorhabditidae</taxon>
        <taxon>Heterorhabditis</taxon>
    </lineage>
</organism>
<accession>A0A1I7XQ29</accession>
<dbReference type="AlphaFoldDB" id="A0A1I7XQ29"/>
<dbReference type="WBParaSite" id="Hba_19638">
    <property type="protein sequence ID" value="Hba_19638"/>
    <property type="gene ID" value="Hba_19638"/>
</dbReference>
<dbReference type="InterPro" id="IPR012948">
    <property type="entry name" value="AARP2CN"/>
</dbReference>
<protein>
    <submittedName>
        <fullName evidence="4">AARP2CN domain-containing protein</fullName>
    </submittedName>
</protein>
<keyword evidence="3" id="KW-1185">Reference proteome</keyword>
<feature type="domain" description="AARP2CN" evidence="2">
    <location>
        <begin position="144"/>
        <end position="212"/>
    </location>
</feature>
<dbReference type="GO" id="GO:0005634">
    <property type="term" value="C:nucleus"/>
    <property type="evidence" value="ECO:0007669"/>
    <property type="project" value="InterPro"/>
</dbReference>
<dbReference type="InterPro" id="IPR039761">
    <property type="entry name" value="Bms1/Tsr1"/>
</dbReference>
<dbReference type="GO" id="GO:0000479">
    <property type="term" value="P:endonucleolytic cleavage of tricistronic rRNA transcript (SSU-rRNA, 5.8S rRNA, LSU-rRNA)"/>
    <property type="evidence" value="ECO:0007669"/>
    <property type="project" value="TreeGrafter"/>
</dbReference>
<dbReference type="GO" id="GO:0030688">
    <property type="term" value="C:preribosome, small subunit precursor"/>
    <property type="evidence" value="ECO:0007669"/>
    <property type="project" value="TreeGrafter"/>
</dbReference>
<dbReference type="PANTHER" id="PTHR12858:SF1">
    <property type="entry name" value="PRE-RRNA-PROCESSING PROTEIN TSR1 HOMOLOG"/>
    <property type="match status" value="1"/>
</dbReference>
<dbReference type="Pfam" id="PF08142">
    <property type="entry name" value="AARP2CN"/>
    <property type="match status" value="1"/>
</dbReference>
<evidence type="ECO:0000256" key="1">
    <source>
        <dbReference type="SAM" id="MobiDB-lite"/>
    </source>
</evidence>
<evidence type="ECO:0000259" key="2">
    <source>
        <dbReference type="SMART" id="SM00785"/>
    </source>
</evidence>
<dbReference type="GO" id="GO:0000462">
    <property type="term" value="P:maturation of SSU-rRNA from tricistronic rRNA transcript (SSU-rRNA, 5.8S rRNA, LSU-rRNA)"/>
    <property type="evidence" value="ECO:0007669"/>
    <property type="project" value="TreeGrafter"/>
</dbReference>
<feature type="compositionally biased region" description="Basic residues" evidence="1">
    <location>
        <begin position="12"/>
        <end position="26"/>
    </location>
</feature>
<proteinExistence type="predicted"/>
<dbReference type="GO" id="GO:0005525">
    <property type="term" value="F:GTP binding"/>
    <property type="evidence" value="ECO:0007669"/>
    <property type="project" value="TreeGrafter"/>
</dbReference>
<dbReference type="PANTHER" id="PTHR12858">
    <property type="entry name" value="RIBOSOME BIOGENESIS PROTEIN"/>
    <property type="match status" value="1"/>
</dbReference>
<reference evidence="4" key="1">
    <citation type="submission" date="2016-11" db="UniProtKB">
        <authorList>
            <consortium name="WormBaseParasite"/>
        </authorList>
    </citation>
    <scope>IDENTIFICATION</scope>
</reference>
<evidence type="ECO:0000313" key="4">
    <source>
        <dbReference type="WBParaSite" id="Hba_19638"/>
    </source>
</evidence>
<name>A0A1I7XQ29_HETBA</name>
<sequence length="244" mass="27361">MSTGHQPGIFKKPAKPHKTFKGKRSKGQVDADNRGRLGVRDITKSHCRSLSKDERRVQASHIRSNKRKLALERKRALGIAGAPPILSTILAFGSSGSSLELISRLSQCDETIFRTDGHNVAYFSVPRFKSRIGFLTPQATVIDDVLNCLKVRYYLIFSKICNFERYLLQDGICTLMASGYVRGPAWNVNRLVHIQGWGDFRVSSIEAEPDPHPLKQAHNQSDRRTVLTVASVDKQESLLSEEKC</sequence>
<dbReference type="Proteomes" id="UP000095283">
    <property type="component" value="Unplaced"/>
</dbReference>
<dbReference type="SMART" id="SM00785">
    <property type="entry name" value="AARP2CN"/>
    <property type="match status" value="1"/>
</dbReference>
<evidence type="ECO:0000313" key="3">
    <source>
        <dbReference type="Proteomes" id="UP000095283"/>
    </source>
</evidence>
<dbReference type="GO" id="GO:0034511">
    <property type="term" value="F:U3 snoRNA binding"/>
    <property type="evidence" value="ECO:0007669"/>
    <property type="project" value="TreeGrafter"/>
</dbReference>
<feature type="region of interest" description="Disordered" evidence="1">
    <location>
        <begin position="1"/>
        <end position="31"/>
    </location>
</feature>
<dbReference type="GO" id="GO:0003924">
    <property type="term" value="F:GTPase activity"/>
    <property type="evidence" value="ECO:0007669"/>
    <property type="project" value="TreeGrafter"/>
</dbReference>